<dbReference type="InterPro" id="IPR045076">
    <property type="entry name" value="MutS"/>
</dbReference>
<gene>
    <name evidence="9" type="primary">mutS</name>
    <name evidence="12" type="ORF">SAMN02745176_01882</name>
</gene>
<dbReference type="Gene3D" id="3.40.50.300">
    <property type="entry name" value="P-loop containing nucleotide triphosphate hydrolases"/>
    <property type="match status" value="1"/>
</dbReference>
<dbReference type="GO" id="GO:0140664">
    <property type="term" value="F:ATP-dependent DNA damage sensor activity"/>
    <property type="evidence" value="ECO:0007669"/>
    <property type="project" value="InterPro"/>
</dbReference>
<sequence>MSQMTPMMKQYLEIKEQHKDKILFFRLGDFYEMFFDDAIIASKVLDITLTGRDCGLEERAPMCGIPYHAADSYISKLIDNNYKIAICEQVEDPSLAKGIVKREVIRIITPGTITSSSMLDDKVNNYLMSIYLSNDNIGLSYIDLSTGEFLSTAIESKQWNMAIEEIKRVNPSEIIINTDNDILENEFKSITVLDKRYYDVHDCSQRLKIQFRVEALEGLGIEKEVSIKSAGSLLLYLDETQKSSLSNINKIKIYSISNYMVLDNNTRRNLELCETIRDRSKKGSLLSVLDKTKTSMGARMLRQWIEKPLLSVEEINDRLSAVEELYNNFLLREELREYLNSIYDMERLGTRISLGSANAKDLISFKNSLLNLPHIKNIISNFSSPMLSKLSNDFDDLIDLYDIIDKSINEEAPYSLKEGNLIKDNFSEEIDRYRKASKNGKQWIIGLEQKERQRTGIKSLKIGYNKVFGYFIEVTKSNIGNIPDDYIRKQTLSNAERYITPELKELEEEVLHADERLIDLEYETFVTIRQEIAKHIGRIQNTANILAVIDCLCSFAEISQKNNYVKPLVGQHDEIEIKDGRHPVVESENMNSGFVPNDTKLDCNDNRLLIITGPNMAGKSTYMRQIALIVLMAQIGCYVPASYAKIGIVDRIFTRVGASDDLASGQSTFMVEMTELANIINSATNKSLVILDEIGRGTSTFDGLSIAWATAEYISDKNKLGCKTLFATHYHELTELENKLTGIKNYYIAVEEKGKDIIFLRKIRRGSISGSYGIHVARLAGVPDEIVERAFDILDAINSSNKDTEINTGDIKKVKKEKAKESDEFNLFNYSIYELAEEIRNIDINNITPIEALNKINMLKDKLKSLYS</sequence>
<dbReference type="InterPro" id="IPR005748">
    <property type="entry name" value="DNA_mismatch_repair_MutS"/>
</dbReference>
<dbReference type="GO" id="GO:0030983">
    <property type="term" value="F:mismatched DNA binding"/>
    <property type="evidence" value="ECO:0007669"/>
    <property type="project" value="InterPro"/>
</dbReference>
<evidence type="ECO:0000256" key="2">
    <source>
        <dbReference type="ARBA" id="ARBA00021982"/>
    </source>
</evidence>
<evidence type="ECO:0000256" key="10">
    <source>
        <dbReference type="RuleBase" id="RU003756"/>
    </source>
</evidence>
<dbReference type="Pfam" id="PF01624">
    <property type="entry name" value="MutS_I"/>
    <property type="match status" value="1"/>
</dbReference>
<dbReference type="InterPro" id="IPR027417">
    <property type="entry name" value="P-loop_NTPase"/>
</dbReference>
<dbReference type="GO" id="GO:0005829">
    <property type="term" value="C:cytosol"/>
    <property type="evidence" value="ECO:0007669"/>
    <property type="project" value="TreeGrafter"/>
</dbReference>
<dbReference type="FunFam" id="3.40.50.300:FF:000870">
    <property type="entry name" value="MutS protein homolog 4"/>
    <property type="match status" value="1"/>
</dbReference>
<dbReference type="Pfam" id="PF00488">
    <property type="entry name" value="MutS_V"/>
    <property type="match status" value="1"/>
</dbReference>
<dbReference type="STRING" id="1122184.SAMN02745176_01882"/>
<dbReference type="PANTHER" id="PTHR11361:SF34">
    <property type="entry name" value="DNA MISMATCH REPAIR PROTEIN MSH1, MITOCHONDRIAL"/>
    <property type="match status" value="1"/>
</dbReference>
<dbReference type="NCBIfam" id="TIGR01070">
    <property type="entry name" value="mutS1"/>
    <property type="match status" value="1"/>
</dbReference>
<dbReference type="EMBL" id="FQZS01000011">
    <property type="protein sequence ID" value="SHI94144.1"/>
    <property type="molecule type" value="Genomic_DNA"/>
</dbReference>
<feature type="domain" description="DNA mismatch repair proteins mutS family" evidence="11">
    <location>
        <begin position="687"/>
        <end position="703"/>
    </location>
</feature>
<proteinExistence type="inferred from homology"/>
<dbReference type="GO" id="GO:0005524">
    <property type="term" value="F:ATP binding"/>
    <property type="evidence" value="ECO:0007669"/>
    <property type="project" value="UniProtKB-UniRule"/>
</dbReference>
<dbReference type="PANTHER" id="PTHR11361">
    <property type="entry name" value="DNA MISMATCH REPAIR PROTEIN MUTS FAMILY MEMBER"/>
    <property type="match status" value="1"/>
</dbReference>
<dbReference type="PROSITE" id="PS00486">
    <property type="entry name" value="DNA_MISMATCH_REPAIR_2"/>
    <property type="match status" value="1"/>
</dbReference>
<evidence type="ECO:0000256" key="5">
    <source>
        <dbReference type="ARBA" id="ARBA00022840"/>
    </source>
</evidence>
<dbReference type="Pfam" id="PF05188">
    <property type="entry name" value="MutS_II"/>
    <property type="match status" value="1"/>
</dbReference>
<dbReference type="InterPro" id="IPR036678">
    <property type="entry name" value="MutS_con_dom_sf"/>
</dbReference>
<evidence type="ECO:0000256" key="6">
    <source>
        <dbReference type="ARBA" id="ARBA00023125"/>
    </source>
</evidence>
<dbReference type="SUPFAM" id="SSF48334">
    <property type="entry name" value="DNA repair protein MutS, domain III"/>
    <property type="match status" value="1"/>
</dbReference>
<organism evidence="12 13">
    <name type="scientific">Lutispora thermophila DSM 19022</name>
    <dbReference type="NCBI Taxonomy" id="1122184"/>
    <lineage>
        <taxon>Bacteria</taxon>
        <taxon>Bacillati</taxon>
        <taxon>Bacillota</taxon>
        <taxon>Clostridia</taxon>
        <taxon>Lutisporales</taxon>
        <taxon>Lutisporaceae</taxon>
        <taxon>Lutispora</taxon>
    </lineage>
</organism>
<keyword evidence="3 9" id="KW-0547">Nucleotide-binding</keyword>
<dbReference type="InterPro" id="IPR007861">
    <property type="entry name" value="DNA_mismatch_repair_MutS_clamp"/>
</dbReference>
<comment type="similarity">
    <text evidence="1 9 10">Belongs to the DNA mismatch repair MutS family.</text>
</comment>
<protein>
    <recommendedName>
        <fullName evidence="2 9">DNA mismatch repair protein MutS</fullName>
    </recommendedName>
</protein>
<dbReference type="SMART" id="SM00533">
    <property type="entry name" value="MUTSd"/>
    <property type="match status" value="1"/>
</dbReference>
<dbReference type="InterPro" id="IPR000432">
    <property type="entry name" value="DNA_mismatch_repair_MutS_C"/>
</dbReference>
<dbReference type="RefSeq" id="WP_073025950.1">
    <property type="nucleotide sequence ID" value="NZ_FQZS01000011.1"/>
</dbReference>
<dbReference type="InterPro" id="IPR017261">
    <property type="entry name" value="DNA_mismatch_repair_MutS/MSH"/>
</dbReference>
<dbReference type="OrthoDB" id="9802448at2"/>
<dbReference type="AlphaFoldDB" id="A0A1M6F8R7"/>
<dbReference type="FunFam" id="3.40.1170.10:FF:000001">
    <property type="entry name" value="DNA mismatch repair protein MutS"/>
    <property type="match status" value="1"/>
</dbReference>
<evidence type="ECO:0000256" key="7">
    <source>
        <dbReference type="ARBA" id="ARBA00023204"/>
    </source>
</evidence>
<keyword evidence="7 9" id="KW-0234">DNA repair</keyword>
<dbReference type="HAMAP" id="MF_00096">
    <property type="entry name" value="MutS"/>
    <property type="match status" value="1"/>
</dbReference>
<dbReference type="CDD" id="cd03284">
    <property type="entry name" value="ABC_MutS1"/>
    <property type="match status" value="1"/>
</dbReference>
<dbReference type="InterPro" id="IPR007860">
    <property type="entry name" value="DNA_mmatch_repair_MutS_con_dom"/>
</dbReference>
<dbReference type="Pfam" id="PF05192">
    <property type="entry name" value="MutS_III"/>
    <property type="match status" value="1"/>
</dbReference>
<dbReference type="Gene3D" id="1.10.1420.10">
    <property type="match status" value="2"/>
</dbReference>
<dbReference type="Gene3D" id="3.30.420.110">
    <property type="entry name" value="MutS, connector domain"/>
    <property type="match status" value="1"/>
</dbReference>
<name>A0A1M6F8R7_9FIRM</name>
<dbReference type="InterPro" id="IPR016151">
    <property type="entry name" value="DNA_mismatch_repair_MutS_N"/>
</dbReference>
<dbReference type="Pfam" id="PF05190">
    <property type="entry name" value="MutS_IV"/>
    <property type="match status" value="1"/>
</dbReference>
<keyword evidence="4 9" id="KW-0227">DNA damage</keyword>
<keyword evidence="13" id="KW-1185">Reference proteome</keyword>
<keyword evidence="5 9" id="KW-0067">ATP-binding</keyword>
<dbReference type="GO" id="GO:0003684">
    <property type="term" value="F:damaged DNA binding"/>
    <property type="evidence" value="ECO:0007669"/>
    <property type="project" value="UniProtKB-UniRule"/>
</dbReference>
<dbReference type="Proteomes" id="UP000184442">
    <property type="component" value="Unassembled WGS sequence"/>
</dbReference>
<evidence type="ECO:0000313" key="13">
    <source>
        <dbReference type="Proteomes" id="UP000184442"/>
    </source>
</evidence>
<dbReference type="InterPro" id="IPR036187">
    <property type="entry name" value="DNA_mismatch_repair_MutS_sf"/>
</dbReference>
<evidence type="ECO:0000256" key="1">
    <source>
        <dbReference type="ARBA" id="ARBA00006271"/>
    </source>
</evidence>
<dbReference type="GO" id="GO:0006298">
    <property type="term" value="P:mismatch repair"/>
    <property type="evidence" value="ECO:0007669"/>
    <property type="project" value="UniProtKB-UniRule"/>
</dbReference>
<evidence type="ECO:0000259" key="11">
    <source>
        <dbReference type="PROSITE" id="PS00486"/>
    </source>
</evidence>
<dbReference type="InterPro" id="IPR007695">
    <property type="entry name" value="DNA_mismatch_repair_MutS-lik_N"/>
</dbReference>
<dbReference type="SUPFAM" id="SSF53150">
    <property type="entry name" value="DNA repair protein MutS, domain II"/>
    <property type="match status" value="1"/>
</dbReference>
<comment type="function">
    <text evidence="8 9">This protein is involved in the repair of mismatches in DNA. It is possible that it carries out the mismatch recognition step. This protein has a weak ATPase activity.</text>
</comment>
<reference evidence="12 13" key="1">
    <citation type="submission" date="2016-11" db="EMBL/GenBank/DDBJ databases">
        <authorList>
            <person name="Jaros S."/>
            <person name="Januszkiewicz K."/>
            <person name="Wedrychowicz H."/>
        </authorList>
    </citation>
    <scope>NUCLEOTIDE SEQUENCE [LARGE SCALE GENOMIC DNA]</scope>
    <source>
        <strain evidence="12 13">DSM 19022</strain>
    </source>
</reference>
<dbReference type="Gene3D" id="3.40.1170.10">
    <property type="entry name" value="DNA repair protein MutS, domain I"/>
    <property type="match status" value="1"/>
</dbReference>
<evidence type="ECO:0000256" key="9">
    <source>
        <dbReference type="HAMAP-Rule" id="MF_00096"/>
    </source>
</evidence>
<dbReference type="SUPFAM" id="SSF52540">
    <property type="entry name" value="P-loop containing nucleoside triphosphate hydrolases"/>
    <property type="match status" value="1"/>
</dbReference>
<dbReference type="NCBIfam" id="NF003810">
    <property type="entry name" value="PRK05399.1"/>
    <property type="match status" value="1"/>
</dbReference>
<dbReference type="FunFam" id="1.10.1420.10:FF:000007">
    <property type="entry name" value="DNA mismatch repair protein MutS"/>
    <property type="match status" value="1"/>
</dbReference>
<evidence type="ECO:0000256" key="4">
    <source>
        <dbReference type="ARBA" id="ARBA00022763"/>
    </source>
</evidence>
<accession>A0A1M6F8R7</accession>
<evidence type="ECO:0000256" key="8">
    <source>
        <dbReference type="ARBA" id="ARBA00024647"/>
    </source>
</evidence>
<evidence type="ECO:0000313" key="12">
    <source>
        <dbReference type="EMBL" id="SHI94144.1"/>
    </source>
</evidence>
<dbReference type="PIRSF" id="PIRSF037677">
    <property type="entry name" value="DNA_mis_repair_Msh6"/>
    <property type="match status" value="1"/>
</dbReference>
<dbReference type="SMART" id="SM00534">
    <property type="entry name" value="MUTSac"/>
    <property type="match status" value="1"/>
</dbReference>
<dbReference type="SUPFAM" id="SSF55271">
    <property type="entry name" value="DNA repair protein MutS, domain I"/>
    <property type="match status" value="1"/>
</dbReference>
<feature type="binding site" evidence="9">
    <location>
        <begin position="613"/>
        <end position="620"/>
    </location>
    <ligand>
        <name>ATP</name>
        <dbReference type="ChEBI" id="CHEBI:30616"/>
    </ligand>
</feature>
<keyword evidence="6 9" id="KW-0238">DNA-binding</keyword>
<dbReference type="InterPro" id="IPR007696">
    <property type="entry name" value="DNA_mismatch_repair_MutS_core"/>
</dbReference>
<evidence type="ECO:0000256" key="3">
    <source>
        <dbReference type="ARBA" id="ARBA00022741"/>
    </source>
</evidence>